<organism evidence="1 2">
    <name type="scientific">Cloeon dipterum</name>
    <dbReference type="NCBI Taxonomy" id="197152"/>
    <lineage>
        <taxon>Eukaryota</taxon>
        <taxon>Metazoa</taxon>
        <taxon>Ecdysozoa</taxon>
        <taxon>Arthropoda</taxon>
        <taxon>Hexapoda</taxon>
        <taxon>Insecta</taxon>
        <taxon>Pterygota</taxon>
        <taxon>Palaeoptera</taxon>
        <taxon>Ephemeroptera</taxon>
        <taxon>Pisciforma</taxon>
        <taxon>Baetidae</taxon>
        <taxon>Cloeon</taxon>
    </lineage>
</organism>
<dbReference type="Proteomes" id="UP000494165">
    <property type="component" value="Unassembled WGS sequence"/>
</dbReference>
<comment type="caution">
    <text evidence="1">The sequence shown here is derived from an EMBL/GenBank/DDBJ whole genome shotgun (WGS) entry which is preliminary data.</text>
</comment>
<accession>A0A8S1CPS6</accession>
<name>A0A8S1CPS6_9INSE</name>
<evidence type="ECO:0000313" key="2">
    <source>
        <dbReference type="Proteomes" id="UP000494165"/>
    </source>
</evidence>
<keyword evidence="2" id="KW-1185">Reference proteome</keyword>
<gene>
    <name evidence="1" type="ORF">CLODIP_2_CD09521</name>
</gene>
<sequence>MAHTRAGMDRALIDKGAGVGGRHQVPSYLRHLLQSTAATRAEHIDAAFAPLAAPAPAAFGWLFAATGWKRVRLSTSPLPPLQLLLLLCNPPAAAIDKVAKVLHAFTYFMFEA</sequence>
<proteinExistence type="predicted"/>
<dbReference type="EMBL" id="CADEPI010000074">
    <property type="protein sequence ID" value="CAB3372575.1"/>
    <property type="molecule type" value="Genomic_DNA"/>
</dbReference>
<evidence type="ECO:0000313" key="1">
    <source>
        <dbReference type="EMBL" id="CAB3372575.1"/>
    </source>
</evidence>
<reference evidence="1 2" key="1">
    <citation type="submission" date="2020-04" db="EMBL/GenBank/DDBJ databases">
        <authorList>
            <person name="Alioto T."/>
            <person name="Alioto T."/>
            <person name="Gomez Garrido J."/>
        </authorList>
    </citation>
    <scope>NUCLEOTIDE SEQUENCE [LARGE SCALE GENOMIC DNA]</scope>
</reference>
<protein>
    <submittedName>
        <fullName evidence="1">Uncharacterized protein</fullName>
    </submittedName>
</protein>
<dbReference type="AlphaFoldDB" id="A0A8S1CPS6"/>